<dbReference type="Proteomes" id="UP000284706">
    <property type="component" value="Unassembled WGS sequence"/>
</dbReference>
<evidence type="ECO:0000313" key="2">
    <source>
        <dbReference type="EMBL" id="PPQ76900.1"/>
    </source>
</evidence>
<dbReference type="InParanoid" id="A0A409WEL2"/>
<feature type="region of interest" description="Disordered" evidence="1">
    <location>
        <begin position="89"/>
        <end position="127"/>
    </location>
</feature>
<sequence length="664" mass="75251">MPRPREGSPNGPRKRRKRSHSLPIPDQLFICECSRCTENPDIHPETTEIARGRWVTEKELRTHSADETALWIGRNMVDTHLQSCRDRLGESLSDNSVPSDTVPQATLNVDIPSTPPGSPTPLGDCQSGPEEEISALMALIKPAKEVLGETLVIFKSPPTKGCLVDLDRLSTSEIDQLCDLDEGCAINSPVIGYKALLSRSRDLVDRYAGVPIYKRDHSKNDRTVLFRMQNNLLIRRVNEEEETLRSLLLDQWKYQERVAKASFAYDAGTLSDLFPCIPRPLTSTILQLVARFSSDLQMSFDLRSVPNNVRTVVGILGVKPRYDSYTEISSRNAIQTVYDVNDYFHNSSKSTIYKLAKPDLFSLYLHRVHSHPLGQISVKELKAMTNAMLVDHIQSKRKEEGIVDEKGRLLTASQPKTRVLGRVTLSEIRDLEKTMFDKFTSAQSIRAIFKPGNIPSVLEPLAMHYTKVFESDRRGTYRNDVMSHDKDFRATAETITWTDDQLSAIPRDLYTLLRQLLYERRGLSLDTSIPKTAYFRRSITRLGQTFTTKQVSSSDSRVIFVHSEDEAWSAASISSIFSHVYKKGDGSEVVRTYAVLKEYKQLSADDAVHDHYRRYAVAGGRSFQHVYTKIPLLVEFSQIKAHFAGYTYRNRGAEWILALPLDKS</sequence>
<reference evidence="2 3" key="1">
    <citation type="journal article" date="2018" name="Evol. Lett.">
        <title>Horizontal gene cluster transfer increased hallucinogenic mushroom diversity.</title>
        <authorList>
            <person name="Reynolds H.T."/>
            <person name="Vijayakumar V."/>
            <person name="Gluck-Thaler E."/>
            <person name="Korotkin H.B."/>
            <person name="Matheny P.B."/>
            <person name="Slot J.C."/>
        </authorList>
    </citation>
    <scope>NUCLEOTIDE SEQUENCE [LARGE SCALE GENOMIC DNA]</scope>
    <source>
        <strain evidence="2 3">SRW20</strain>
    </source>
</reference>
<evidence type="ECO:0000313" key="3">
    <source>
        <dbReference type="Proteomes" id="UP000284706"/>
    </source>
</evidence>
<dbReference type="OrthoDB" id="3248986at2759"/>
<feature type="compositionally biased region" description="Polar residues" evidence="1">
    <location>
        <begin position="92"/>
        <end position="107"/>
    </location>
</feature>
<accession>A0A409WEL2</accession>
<dbReference type="AlphaFoldDB" id="A0A409WEL2"/>
<name>A0A409WEL2_9AGAR</name>
<comment type="caution">
    <text evidence="2">The sequence shown here is derived from an EMBL/GenBank/DDBJ whole genome shotgun (WGS) entry which is preliminary data.</text>
</comment>
<proteinExistence type="predicted"/>
<evidence type="ECO:0000256" key="1">
    <source>
        <dbReference type="SAM" id="MobiDB-lite"/>
    </source>
</evidence>
<gene>
    <name evidence="2" type="ORF">CVT26_001262</name>
</gene>
<organism evidence="2 3">
    <name type="scientific">Gymnopilus dilepis</name>
    <dbReference type="NCBI Taxonomy" id="231916"/>
    <lineage>
        <taxon>Eukaryota</taxon>
        <taxon>Fungi</taxon>
        <taxon>Dikarya</taxon>
        <taxon>Basidiomycota</taxon>
        <taxon>Agaricomycotina</taxon>
        <taxon>Agaricomycetes</taxon>
        <taxon>Agaricomycetidae</taxon>
        <taxon>Agaricales</taxon>
        <taxon>Agaricineae</taxon>
        <taxon>Hymenogastraceae</taxon>
        <taxon>Gymnopilus</taxon>
    </lineage>
</organism>
<dbReference type="EMBL" id="NHYE01005106">
    <property type="protein sequence ID" value="PPQ76900.1"/>
    <property type="molecule type" value="Genomic_DNA"/>
</dbReference>
<keyword evidence="3" id="KW-1185">Reference proteome</keyword>
<protein>
    <submittedName>
        <fullName evidence="2">Uncharacterized protein</fullName>
    </submittedName>
</protein>
<feature type="region of interest" description="Disordered" evidence="1">
    <location>
        <begin position="1"/>
        <end position="21"/>
    </location>
</feature>